<dbReference type="GeneID" id="63803702"/>
<evidence type="ECO:0008006" key="4">
    <source>
        <dbReference type="Google" id="ProtNLM"/>
    </source>
</evidence>
<feature type="region of interest" description="Disordered" evidence="1">
    <location>
        <begin position="48"/>
        <end position="71"/>
    </location>
</feature>
<sequence>MSTSSAKQSLCDYEPLQQCLKANNGDRAKCTKEWDAFQQACQKRKQAEQAARGQSIPAKSECEACKAPPAN</sequence>
<organism evidence="2 3">
    <name type="scientific">Linderina pennispora</name>
    <dbReference type="NCBI Taxonomy" id="61395"/>
    <lineage>
        <taxon>Eukaryota</taxon>
        <taxon>Fungi</taxon>
        <taxon>Fungi incertae sedis</taxon>
        <taxon>Zoopagomycota</taxon>
        <taxon>Kickxellomycotina</taxon>
        <taxon>Kickxellomycetes</taxon>
        <taxon>Kickxellales</taxon>
        <taxon>Kickxellaceae</taxon>
        <taxon>Linderina</taxon>
    </lineage>
</organism>
<dbReference type="AlphaFoldDB" id="A0A1Y1WCP7"/>
<name>A0A1Y1WCP7_9FUNG</name>
<accession>A0A1Y1WCP7</accession>
<dbReference type="OrthoDB" id="2262048at2759"/>
<comment type="caution">
    <text evidence="2">The sequence shown here is derived from an EMBL/GenBank/DDBJ whole genome shotgun (WGS) entry which is preliminary data.</text>
</comment>
<reference evidence="2 3" key="1">
    <citation type="submission" date="2016-07" db="EMBL/GenBank/DDBJ databases">
        <title>Pervasive Adenine N6-methylation of Active Genes in Fungi.</title>
        <authorList>
            <consortium name="DOE Joint Genome Institute"/>
            <person name="Mondo S.J."/>
            <person name="Dannebaum R.O."/>
            <person name="Kuo R.C."/>
            <person name="Labutti K."/>
            <person name="Haridas S."/>
            <person name="Kuo A."/>
            <person name="Salamov A."/>
            <person name="Ahrendt S.R."/>
            <person name="Lipzen A."/>
            <person name="Sullivan W."/>
            <person name="Andreopoulos W.B."/>
            <person name="Clum A."/>
            <person name="Lindquist E."/>
            <person name="Daum C."/>
            <person name="Ramamoorthy G.K."/>
            <person name="Gryganskyi A."/>
            <person name="Culley D."/>
            <person name="Magnuson J.K."/>
            <person name="James T.Y."/>
            <person name="O'Malley M.A."/>
            <person name="Stajich J.E."/>
            <person name="Spatafora J.W."/>
            <person name="Visel A."/>
            <person name="Grigoriev I.V."/>
        </authorList>
    </citation>
    <scope>NUCLEOTIDE SEQUENCE [LARGE SCALE GENOMIC DNA]</scope>
    <source>
        <strain evidence="2 3">ATCC 12442</strain>
    </source>
</reference>
<keyword evidence="3" id="KW-1185">Reference proteome</keyword>
<evidence type="ECO:0000256" key="1">
    <source>
        <dbReference type="SAM" id="MobiDB-lite"/>
    </source>
</evidence>
<protein>
    <recommendedName>
        <fullName evidence="4">CHCH domain-containing protein</fullName>
    </recommendedName>
</protein>
<dbReference type="Proteomes" id="UP000193922">
    <property type="component" value="Unassembled WGS sequence"/>
</dbReference>
<dbReference type="RefSeq" id="XP_040744842.1">
    <property type="nucleotide sequence ID" value="XM_040887054.1"/>
</dbReference>
<evidence type="ECO:0000313" key="2">
    <source>
        <dbReference type="EMBL" id="ORX71327.1"/>
    </source>
</evidence>
<gene>
    <name evidence="2" type="ORF">DL89DRAFT_266343</name>
</gene>
<dbReference type="EMBL" id="MCFD01000004">
    <property type="protein sequence ID" value="ORX71327.1"/>
    <property type="molecule type" value="Genomic_DNA"/>
</dbReference>
<proteinExistence type="predicted"/>
<evidence type="ECO:0000313" key="3">
    <source>
        <dbReference type="Proteomes" id="UP000193922"/>
    </source>
</evidence>